<reference evidence="2 3" key="1">
    <citation type="submission" date="2020-11" db="EMBL/GenBank/DDBJ databases">
        <title>Amino acid is mineralized and recycled by bacteria in oceanic microbiome.</title>
        <authorList>
            <person name="Zheng L.Y."/>
        </authorList>
    </citation>
    <scope>NUCLEOTIDE SEQUENCE [LARGE SCALE GENOMIC DNA]</scope>
    <source>
        <strain evidence="2 3">A32-1</strain>
    </source>
</reference>
<name>A0A7S8MVH8_9MICO</name>
<keyword evidence="1" id="KW-0472">Membrane</keyword>
<sequence>MSTQRRTALVVGVALAMMTVLGPMAAGAALPAGALGIAALIFTVVAILDVVIALGLYPFLSGAGALLAWTAVVLRITYAAVLVAAAGILVSASDEALFAAIWQLGLFVFGVHLVLVGATAFVGERFPGGSGCWSASPDLDTSSTGR</sequence>
<evidence type="ECO:0000313" key="2">
    <source>
        <dbReference type="EMBL" id="QPE04024.1"/>
    </source>
</evidence>
<evidence type="ECO:0000256" key="1">
    <source>
        <dbReference type="SAM" id="Phobius"/>
    </source>
</evidence>
<protein>
    <submittedName>
        <fullName evidence="2">Uncharacterized protein</fullName>
    </submittedName>
</protein>
<dbReference type="EMBL" id="CP064760">
    <property type="protein sequence ID" value="QPE04024.1"/>
    <property type="molecule type" value="Genomic_DNA"/>
</dbReference>
<keyword evidence="1" id="KW-0812">Transmembrane</keyword>
<dbReference type="KEGG" id="msf:IT882_12460"/>
<proteinExistence type="predicted"/>
<evidence type="ECO:0000313" key="3">
    <source>
        <dbReference type="Proteomes" id="UP000594480"/>
    </source>
</evidence>
<feature type="transmembrane region" description="Helical" evidence="1">
    <location>
        <begin position="96"/>
        <end position="122"/>
    </location>
</feature>
<dbReference type="Proteomes" id="UP000594480">
    <property type="component" value="Chromosome"/>
</dbReference>
<accession>A0A7S8MVH8</accession>
<organism evidence="2 3">
    <name type="scientific">Microbacterium schleiferi</name>
    <dbReference type="NCBI Taxonomy" id="69362"/>
    <lineage>
        <taxon>Bacteria</taxon>
        <taxon>Bacillati</taxon>
        <taxon>Actinomycetota</taxon>
        <taxon>Actinomycetes</taxon>
        <taxon>Micrococcales</taxon>
        <taxon>Microbacteriaceae</taxon>
        <taxon>Microbacterium</taxon>
    </lineage>
</organism>
<dbReference type="RefSeq" id="WP_195692115.1">
    <property type="nucleotide sequence ID" value="NZ_CP064760.1"/>
</dbReference>
<feature type="transmembrane region" description="Helical" evidence="1">
    <location>
        <begin position="66"/>
        <end position="90"/>
    </location>
</feature>
<keyword evidence="1" id="KW-1133">Transmembrane helix</keyword>
<gene>
    <name evidence="2" type="ORF">IT882_12460</name>
</gene>
<keyword evidence="3" id="KW-1185">Reference proteome</keyword>
<feature type="transmembrane region" description="Helical" evidence="1">
    <location>
        <begin position="37"/>
        <end position="59"/>
    </location>
</feature>
<dbReference type="AlphaFoldDB" id="A0A7S8MVH8"/>